<evidence type="ECO:0000256" key="1">
    <source>
        <dbReference type="ARBA" id="ARBA00001947"/>
    </source>
</evidence>
<keyword evidence="5" id="KW-0560">Oxidoreductase</keyword>
<evidence type="ECO:0000256" key="5">
    <source>
        <dbReference type="ARBA" id="ARBA00023002"/>
    </source>
</evidence>
<feature type="domain" description="Alcohol dehydrogenase-like N-terminal" evidence="6">
    <location>
        <begin position="31"/>
        <end position="141"/>
    </location>
</feature>
<sequence>MKAWVIEKIVDLSKNSKPLKLVELENPCPAEDEIIIKVYACGVCHTEIDEIEGRALPSFFPIVPGHQIVGEVVEVGSEVKNFKIGDRAGAGWIYSSCEKCEYCKRGVENLCPQFKATGKDVHGGYAEYFKIKESFAFHLPKKFSYEEVAPLFCAGAIGYRSLKLANPRDEQNIGLIGFGASGHLVLKLIKALFPFSKIFVFARNPKQRELALNLGAFWVGNIGDEPPQKLHCAIDTTPVWKPPLSVLKYLLPGGRLVINAIRKEDHDKNALLDLNYVKDLWLEKEIKSVANVTRKDIKEFLQLAETFNIKPEVEIYPFERANQALKDIKDKKIKGAKVLKIAE</sequence>
<dbReference type="PANTHER" id="PTHR42940">
    <property type="entry name" value="ALCOHOL DEHYDROGENASE 1-RELATED"/>
    <property type="match status" value="1"/>
</dbReference>
<keyword evidence="4" id="KW-0862">Zinc</keyword>
<comment type="caution">
    <text evidence="7">The sequence shown here is derived from an EMBL/GenBank/DDBJ whole genome shotgun (WGS) entry which is preliminary data.</text>
</comment>
<proteinExistence type="inferred from homology"/>
<evidence type="ECO:0000256" key="3">
    <source>
        <dbReference type="ARBA" id="ARBA00022723"/>
    </source>
</evidence>
<accession>A0AAE3NYQ4</accession>
<evidence type="ECO:0000256" key="2">
    <source>
        <dbReference type="ARBA" id="ARBA00008072"/>
    </source>
</evidence>
<protein>
    <submittedName>
        <fullName evidence="7">D-arabinose 1-dehydrogenase</fullName>
    </submittedName>
</protein>
<keyword evidence="3" id="KW-0479">Metal-binding</keyword>
<reference evidence="7" key="1">
    <citation type="submission" date="2022-11" db="EMBL/GenBank/DDBJ databases">
        <title>Candidatus Alkanophaga archaea from heated hydrothermal vent sediment oxidize petroleum alkanes.</title>
        <authorList>
            <person name="Zehnle H."/>
            <person name="Laso-Perez R."/>
            <person name="Lipp J."/>
            <person name="Teske A."/>
            <person name="Wegener G."/>
        </authorList>
    </citation>
    <scope>NUCLEOTIDE SEQUENCE</scope>
    <source>
        <strain evidence="7">MCA70</strain>
    </source>
</reference>
<comment type="similarity">
    <text evidence="2">Belongs to the zinc-containing alcohol dehydrogenase family.</text>
</comment>
<dbReference type="GO" id="GO:0005737">
    <property type="term" value="C:cytoplasm"/>
    <property type="evidence" value="ECO:0007669"/>
    <property type="project" value="TreeGrafter"/>
</dbReference>
<comment type="cofactor">
    <cofactor evidence="1">
        <name>Zn(2+)</name>
        <dbReference type="ChEBI" id="CHEBI:29105"/>
    </cofactor>
</comment>
<dbReference type="EMBL" id="JAPHEG010000001">
    <property type="protein sequence ID" value="MDF2952822.1"/>
    <property type="molecule type" value="Genomic_DNA"/>
</dbReference>
<evidence type="ECO:0000256" key="4">
    <source>
        <dbReference type="ARBA" id="ARBA00022833"/>
    </source>
</evidence>
<dbReference type="InterPro" id="IPR036291">
    <property type="entry name" value="NAD(P)-bd_dom_sf"/>
</dbReference>
<dbReference type="Proteomes" id="UP001144110">
    <property type="component" value="Unassembled WGS sequence"/>
</dbReference>
<evidence type="ECO:0000313" key="7">
    <source>
        <dbReference type="EMBL" id="MDF2952822.1"/>
    </source>
</evidence>
<dbReference type="InterPro" id="IPR013154">
    <property type="entry name" value="ADH-like_N"/>
</dbReference>
<dbReference type="Gene3D" id="3.40.50.720">
    <property type="entry name" value="NAD(P)-binding Rossmann-like Domain"/>
    <property type="match status" value="1"/>
</dbReference>
<evidence type="ECO:0000259" key="6">
    <source>
        <dbReference type="Pfam" id="PF08240"/>
    </source>
</evidence>
<organism evidence="7 8">
    <name type="scientific">Candidatus Thermodesulfobacterium syntrophicum</name>
    <dbReference type="NCBI Taxonomy" id="3060442"/>
    <lineage>
        <taxon>Bacteria</taxon>
        <taxon>Pseudomonadati</taxon>
        <taxon>Thermodesulfobacteriota</taxon>
        <taxon>Thermodesulfobacteria</taxon>
        <taxon>Thermodesulfobacteriales</taxon>
        <taxon>Thermodesulfobacteriaceae</taxon>
        <taxon>Thermodesulfobacterium</taxon>
    </lineage>
</organism>
<evidence type="ECO:0000313" key="8">
    <source>
        <dbReference type="Proteomes" id="UP001144110"/>
    </source>
</evidence>
<gene>
    <name evidence="7" type="ORF">OD816_000067</name>
</gene>
<dbReference type="SUPFAM" id="SSF51735">
    <property type="entry name" value="NAD(P)-binding Rossmann-fold domains"/>
    <property type="match status" value="1"/>
</dbReference>
<dbReference type="Gene3D" id="3.90.180.10">
    <property type="entry name" value="Medium-chain alcohol dehydrogenases, catalytic domain"/>
    <property type="match status" value="1"/>
</dbReference>
<dbReference type="GO" id="GO:0004022">
    <property type="term" value="F:alcohol dehydrogenase (NAD+) activity"/>
    <property type="evidence" value="ECO:0007669"/>
    <property type="project" value="TreeGrafter"/>
</dbReference>
<dbReference type="GO" id="GO:0046872">
    <property type="term" value="F:metal ion binding"/>
    <property type="evidence" value="ECO:0007669"/>
    <property type="project" value="UniProtKB-KW"/>
</dbReference>
<dbReference type="CDD" id="cd08298">
    <property type="entry name" value="CAD2"/>
    <property type="match status" value="1"/>
</dbReference>
<dbReference type="InterPro" id="IPR014187">
    <property type="entry name" value="ADH_Zn_typ-2"/>
</dbReference>
<dbReference type="AlphaFoldDB" id="A0AAE3NYQ4"/>
<name>A0AAE3NYQ4_9BACT</name>
<dbReference type="Pfam" id="PF08240">
    <property type="entry name" value="ADH_N"/>
    <property type="match status" value="1"/>
</dbReference>
<dbReference type="PANTHER" id="PTHR42940:SF8">
    <property type="entry name" value="VACUOLAR PROTEIN SORTING-ASSOCIATED PROTEIN 11"/>
    <property type="match status" value="1"/>
</dbReference>
<dbReference type="SUPFAM" id="SSF50129">
    <property type="entry name" value="GroES-like"/>
    <property type="match status" value="1"/>
</dbReference>
<dbReference type="InterPro" id="IPR011032">
    <property type="entry name" value="GroES-like_sf"/>
</dbReference>